<feature type="compositionally biased region" description="Polar residues" evidence="13">
    <location>
        <begin position="487"/>
        <end position="497"/>
    </location>
</feature>
<dbReference type="Pfam" id="PF00722">
    <property type="entry name" value="Glyco_hydro_16"/>
    <property type="match status" value="1"/>
</dbReference>
<evidence type="ECO:0000256" key="14">
    <source>
        <dbReference type="SAM" id="Phobius"/>
    </source>
</evidence>
<evidence type="ECO:0000256" key="15">
    <source>
        <dbReference type="SAM" id="SignalP"/>
    </source>
</evidence>
<keyword evidence="9" id="KW-0325">Glycoprotein</keyword>
<dbReference type="InterPro" id="IPR013320">
    <property type="entry name" value="ConA-like_dom_sf"/>
</dbReference>
<dbReference type="EC" id="3.2.1.14" evidence="3"/>
<evidence type="ECO:0000256" key="6">
    <source>
        <dbReference type="ARBA" id="ARBA00022729"/>
    </source>
</evidence>
<sequence>MTRILSPLALVATALSLFAGHTAAQVTTDCQPLNTTGCPADPAFGTDHMFVFNSTPSIDFWMTTAGSVQYSAENGAQFTINKQGDSPTIRSTFYIFFGRTEMMIKAAEGTGVISSVMFLSDDLDEIDLEFMGGNQSFVETNYFGKGRQDFNNAIYYPVDGGISNDFHNYTTVWTNESLIYYIDGTKVRTLLPAEANSTFNYPQTPMRISLGIWAGGDPTLPEGTREWAGGTTDYTKGPFNMYVKSARVTDYSTGKEYSYGDHTGSWESIKITAGNSTAVDTINAKPAETLADKWNNLSPVAHIAVYASAGGVGAIIAAVGLYYCIKQRKRGREENRLYEQRLASERLELEQFKKAGINPDSLQHESGADYNAREMNNLPPPTPDSIADEKERAWGAAALGGGVAAGAAGGVAAASAMRSPTYGSQQHSPTNDRGFNSNSNPHSPSYDSRFDSNNSDRMHSPAPPVSPMHSPIPGLPTPLSPTYGPGSHTSRSFSAPNAQMRASPGPQQGMGGGIMRTQSPAFAAPTPQRSYTASPNAGWRSASAGPGNGNGNGFTSPAPTYSSASNYGGNSNYGGSSNNYGGNPGYNSPRNNPYSGGQDNYGSRGAPGGGQGRGFDNNSWR</sequence>
<keyword evidence="6 15" id="KW-0732">Signal</keyword>
<evidence type="ECO:0000256" key="11">
    <source>
        <dbReference type="ARBA" id="ARBA00023316"/>
    </source>
</evidence>
<evidence type="ECO:0000259" key="16">
    <source>
        <dbReference type="PROSITE" id="PS51762"/>
    </source>
</evidence>
<keyword evidence="14" id="KW-1133">Transmembrane helix</keyword>
<dbReference type="InterPro" id="IPR050546">
    <property type="entry name" value="Glycosyl_Hydrlase_16"/>
</dbReference>
<dbReference type="SUPFAM" id="SSF49899">
    <property type="entry name" value="Concanavalin A-like lectins/glucanases"/>
    <property type="match status" value="1"/>
</dbReference>
<comment type="caution">
    <text evidence="17">The sequence shown here is derived from an EMBL/GenBank/DDBJ whole genome shotgun (WGS) entry which is preliminary data.</text>
</comment>
<name>A0ABP0C940_9PEZI</name>
<feature type="compositionally biased region" description="Basic and acidic residues" evidence="13">
    <location>
        <begin position="448"/>
        <end position="459"/>
    </location>
</feature>
<accession>A0ABP0C940</accession>
<dbReference type="Proteomes" id="UP001642406">
    <property type="component" value="Unassembled WGS sequence"/>
</dbReference>
<evidence type="ECO:0000256" key="9">
    <source>
        <dbReference type="ARBA" id="ARBA00023180"/>
    </source>
</evidence>
<keyword evidence="18" id="KW-1185">Reference proteome</keyword>
<reference evidence="17 18" key="1">
    <citation type="submission" date="2024-01" db="EMBL/GenBank/DDBJ databases">
        <authorList>
            <person name="Allen C."/>
            <person name="Tagirdzhanova G."/>
        </authorList>
    </citation>
    <scope>NUCLEOTIDE SEQUENCE [LARGE SCALE GENOMIC DNA]</scope>
</reference>
<gene>
    <name evidence="17" type="ORF">SBRCBS47491_006937</name>
</gene>
<evidence type="ECO:0000256" key="5">
    <source>
        <dbReference type="ARBA" id="ARBA00022679"/>
    </source>
</evidence>
<evidence type="ECO:0000256" key="8">
    <source>
        <dbReference type="ARBA" id="ARBA00023136"/>
    </source>
</evidence>
<comment type="catalytic activity">
    <reaction evidence="1">
        <text>Random endo-hydrolysis of N-acetyl-beta-D-glucosaminide (1-&gt;4)-beta-linkages in chitin and chitodextrins.</text>
        <dbReference type="EC" id="3.2.1.14"/>
    </reaction>
</comment>
<proteinExistence type="inferred from homology"/>
<keyword evidence="14" id="KW-0812">Transmembrane</keyword>
<evidence type="ECO:0000256" key="7">
    <source>
        <dbReference type="ARBA" id="ARBA00022801"/>
    </source>
</evidence>
<evidence type="ECO:0000256" key="1">
    <source>
        <dbReference type="ARBA" id="ARBA00000822"/>
    </source>
</evidence>
<dbReference type="PANTHER" id="PTHR10963">
    <property type="entry name" value="GLYCOSYL HYDROLASE-RELATED"/>
    <property type="match status" value="1"/>
</dbReference>
<keyword evidence="8 14" id="KW-0472">Membrane</keyword>
<evidence type="ECO:0000256" key="2">
    <source>
        <dbReference type="ARBA" id="ARBA00004370"/>
    </source>
</evidence>
<evidence type="ECO:0000256" key="10">
    <source>
        <dbReference type="ARBA" id="ARBA00023295"/>
    </source>
</evidence>
<feature type="region of interest" description="Disordered" evidence="13">
    <location>
        <begin position="418"/>
        <end position="621"/>
    </location>
</feature>
<feature type="chain" id="PRO_5046846853" description="chitinase" evidence="15">
    <location>
        <begin position="25"/>
        <end position="621"/>
    </location>
</feature>
<feature type="compositionally biased region" description="Low complexity" evidence="13">
    <location>
        <begin position="561"/>
        <end position="595"/>
    </location>
</feature>
<evidence type="ECO:0000256" key="3">
    <source>
        <dbReference type="ARBA" id="ARBA00012729"/>
    </source>
</evidence>
<keyword evidence="5" id="KW-0808">Transferase</keyword>
<feature type="signal peptide" evidence="15">
    <location>
        <begin position="1"/>
        <end position="24"/>
    </location>
</feature>
<keyword evidence="10" id="KW-0326">Glycosidase</keyword>
<dbReference type="EMBL" id="CAWUHC010000073">
    <property type="protein sequence ID" value="CAK7228534.1"/>
    <property type="molecule type" value="Genomic_DNA"/>
</dbReference>
<keyword evidence="7" id="KW-0378">Hydrolase</keyword>
<comment type="subcellular location">
    <subcellularLocation>
        <location evidence="2">Membrane</location>
    </subcellularLocation>
</comment>
<feature type="transmembrane region" description="Helical" evidence="14">
    <location>
        <begin position="303"/>
        <end position="325"/>
    </location>
</feature>
<dbReference type="PROSITE" id="PS51762">
    <property type="entry name" value="GH16_2"/>
    <property type="match status" value="1"/>
</dbReference>
<evidence type="ECO:0000313" key="17">
    <source>
        <dbReference type="EMBL" id="CAK7228534.1"/>
    </source>
</evidence>
<evidence type="ECO:0000256" key="4">
    <source>
        <dbReference type="ARBA" id="ARBA00022676"/>
    </source>
</evidence>
<organism evidence="17 18">
    <name type="scientific">Sporothrix bragantina</name>
    <dbReference type="NCBI Taxonomy" id="671064"/>
    <lineage>
        <taxon>Eukaryota</taxon>
        <taxon>Fungi</taxon>
        <taxon>Dikarya</taxon>
        <taxon>Ascomycota</taxon>
        <taxon>Pezizomycotina</taxon>
        <taxon>Sordariomycetes</taxon>
        <taxon>Sordariomycetidae</taxon>
        <taxon>Ophiostomatales</taxon>
        <taxon>Ophiostomataceae</taxon>
        <taxon>Sporothrix</taxon>
    </lineage>
</organism>
<feature type="domain" description="GH16" evidence="16">
    <location>
        <begin position="21"/>
        <end position="243"/>
    </location>
</feature>
<keyword evidence="4" id="KW-0328">Glycosyltransferase</keyword>
<comment type="similarity">
    <text evidence="12">Belongs to the glycosyl hydrolase 16 family. CRH1 subfamily.</text>
</comment>
<dbReference type="Gene3D" id="2.60.120.200">
    <property type="match status" value="1"/>
</dbReference>
<dbReference type="CDD" id="cd02183">
    <property type="entry name" value="GH16_fungal_CRH1_transglycosylase"/>
    <property type="match status" value="1"/>
</dbReference>
<protein>
    <recommendedName>
        <fullName evidence="3">chitinase</fullName>
        <ecNumber evidence="3">3.2.1.14</ecNumber>
    </recommendedName>
</protein>
<keyword evidence="11" id="KW-0961">Cell wall biogenesis/degradation</keyword>
<dbReference type="InterPro" id="IPR000757">
    <property type="entry name" value="Beta-glucanase-like"/>
</dbReference>
<evidence type="ECO:0000313" key="18">
    <source>
        <dbReference type="Proteomes" id="UP001642406"/>
    </source>
</evidence>
<evidence type="ECO:0000256" key="13">
    <source>
        <dbReference type="SAM" id="MobiDB-lite"/>
    </source>
</evidence>
<feature type="compositionally biased region" description="Polar residues" evidence="13">
    <location>
        <begin position="421"/>
        <end position="447"/>
    </location>
</feature>
<dbReference type="PANTHER" id="PTHR10963:SF27">
    <property type="entry name" value="GLYCOSIDASE-RELATED"/>
    <property type="match status" value="1"/>
</dbReference>
<evidence type="ECO:0000256" key="12">
    <source>
        <dbReference type="ARBA" id="ARBA00038074"/>
    </source>
</evidence>